<evidence type="ECO:0000313" key="1">
    <source>
        <dbReference type="EMBL" id="OPJ67884.1"/>
    </source>
</evidence>
<keyword evidence="2" id="KW-1185">Reference proteome</keyword>
<evidence type="ECO:0000313" key="2">
    <source>
        <dbReference type="Proteomes" id="UP000190648"/>
    </source>
</evidence>
<proteinExistence type="predicted"/>
<dbReference type="AlphaFoldDB" id="A0A1V4J755"/>
<dbReference type="Proteomes" id="UP000190648">
    <property type="component" value="Unassembled WGS sequence"/>
</dbReference>
<reference evidence="1 2" key="1">
    <citation type="submission" date="2016-02" db="EMBL/GenBank/DDBJ databases">
        <title>Band-tailed pigeon sequencing and assembly.</title>
        <authorList>
            <person name="Soares A.E."/>
            <person name="Novak B.J."/>
            <person name="Rice E.S."/>
            <person name="O'Connell B."/>
            <person name="Chang D."/>
            <person name="Weber S."/>
            <person name="Shapiro B."/>
        </authorList>
    </citation>
    <scope>NUCLEOTIDE SEQUENCE [LARGE SCALE GENOMIC DNA]</scope>
    <source>
        <strain evidence="1">BTP2013</strain>
        <tissue evidence="1">Blood</tissue>
    </source>
</reference>
<protein>
    <submittedName>
        <fullName evidence="1">Uncharacterized protein</fullName>
    </submittedName>
</protein>
<dbReference type="EMBL" id="LSYS01008925">
    <property type="protein sequence ID" value="OPJ67884.1"/>
    <property type="molecule type" value="Genomic_DNA"/>
</dbReference>
<organism evidence="1 2">
    <name type="scientific">Patagioenas fasciata monilis</name>
    <dbReference type="NCBI Taxonomy" id="372326"/>
    <lineage>
        <taxon>Eukaryota</taxon>
        <taxon>Metazoa</taxon>
        <taxon>Chordata</taxon>
        <taxon>Craniata</taxon>
        <taxon>Vertebrata</taxon>
        <taxon>Euteleostomi</taxon>
        <taxon>Archelosauria</taxon>
        <taxon>Archosauria</taxon>
        <taxon>Dinosauria</taxon>
        <taxon>Saurischia</taxon>
        <taxon>Theropoda</taxon>
        <taxon>Coelurosauria</taxon>
        <taxon>Aves</taxon>
        <taxon>Neognathae</taxon>
        <taxon>Neoaves</taxon>
        <taxon>Columbimorphae</taxon>
        <taxon>Columbiformes</taxon>
        <taxon>Columbidae</taxon>
        <taxon>Patagioenas</taxon>
    </lineage>
</organism>
<gene>
    <name evidence="1" type="ORF">AV530_002086</name>
</gene>
<name>A0A1V4J755_PATFA</name>
<comment type="caution">
    <text evidence="1">The sequence shown here is derived from an EMBL/GenBank/DDBJ whole genome shotgun (WGS) entry which is preliminary data.</text>
</comment>
<accession>A0A1V4J755</accession>
<sequence length="146" mass="16517">MQAVMKRLSRTENRIFCSIQSAYLGQFAPCIIATGGLLPCVRSPKSPCSIFNLIFSLTARTDDCMCSPGTSTRIHLTLFSFSFFPRYCPVHSSVDPLSTNARTIILHEFYSSRGKKILRKSEEETNCSVQPLHPREYVKHHLKIFG</sequence>